<organism evidence="2 3">
    <name type="scientific">Pseudoalteromonas rubra</name>
    <dbReference type="NCBI Taxonomy" id="43658"/>
    <lineage>
        <taxon>Bacteria</taxon>
        <taxon>Pseudomonadati</taxon>
        <taxon>Pseudomonadota</taxon>
        <taxon>Gammaproteobacteria</taxon>
        <taxon>Alteromonadales</taxon>
        <taxon>Pseudoalteromonadaceae</taxon>
        <taxon>Pseudoalteromonas</taxon>
    </lineage>
</organism>
<evidence type="ECO:0000259" key="1">
    <source>
        <dbReference type="Pfam" id="PF09836"/>
    </source>
</evidence>
<dbReference type="AlphaFoldDB" id="A0A4Q7EDC3"/>
<dbReference type="InterPro" id="IPR018640">
    <property type="entry name" value="DUF2063"/>
</dbReference>
<dbReference type="RefSeq" id="WP_130245163.1">
    <property type="nucleotide sequence ID" value="NZ_PPUZ01000031.1"/>
</dbReference>
<dbReference type="Gene3D" id="1.10.150.690">
    <property type="entry name" value="DUF2063"/>
    <property type="match status" value="1"/>
</dbReference>
<reference evidence="2 3" key="1">
    <citation type="submission" date="2018-01" db="EMBL/GenBank/DDBJ databases">
        <title>Co-occurrence of chitin degradation, pigmentation and bioactivity in marine Pseudoalteromonas.</title>
        <authorList>
            <person name="Paulsen S."/>
            <person name="Gram L."/>
            <person name="Machado H."/>
        </authorList>
    </citation>
    <scope>NUCLEOTIDE SEQUENCE [LARGE SCALE GENOMIC DNA]</scope>
    <source>
        <strain evidence="2 3">S1946</strain>
    </source>
</reference>
<dbReference type="InterPro" id="IPR044922">
    <property type="entry name" value="DUF2063_N_sf"/>
</dbReference>
<proteinExistence type="predicted"/>
<evidence type="ECO:0000313" key="2">
    <source>
        <dbReference type="EMBL" id="RZM80743.1"/>
    </source>
</evidence>
<dbReference type="Proteomes" id="UP000292345">
    <property type="component" value="Unassembled WGS sequence"/>
</dbReference>
<gene>
    <name evidence="2" type="ORF">C3B51_11800</name>
</gene>
<sequence>MTYSTPQLSQLQHWLSHVLISRGDLPEKLLTAGQRDGLTLEQCVKSTPQLPAERRVDIYAAGYVMRLVECLKGEFSLLCAFMGDDVFEVFAKAYIVTLPSRSFTLHTLGKSFVSFLANTRPQGEFDDKQRAMFDVPVELARFERAKAEVLLAEGLENSSPAELVLNEFELLGGSASLNLVVPPCLRLLVSDYDLLPMVEQLENAQPHTLPDRETRYIALTRQNYRLITQPLTHWQADLLSHCGQSMSFEQALVHSARRQGMEPALLRARLAMWLPAAVACGLLVVERAKRPTTNTEDASHYL</sequence>
<dbReference type="EMBL" id="PPUZ01000031">
    <property type="protein sequence ID" value="RZM80743.1"/>
    <property type="molecule type" value="Genomic_DNA"/>
</dbReference>
<accession>A0A4Q7EDC3</accession>
<name>A0A4Q7EDC3_9GAMM</name>
<comment type="caution">
    <text evidence="2">The sequence shown here is derived from an EMBL/GenBank/DDBJ whole genome shotgun (WGS) entry which is preliminary data.</text>
</comment>
<dbReference type="Pfam" id="PF09836">
    <property type="entry name" value="DUF2063"/>
    <property type="match status" value="1"/>
</dbReference>
<feature type="domain" description="Putative DNA-binding" evidence="1">
    <location>
        <begin position="11"/>
        <end position="116"/>
    </location>
</feature>
<protein>
    <submittedName>
        <fullName evidence="2">DUF2063 domain-containing protein</fullName>
    </submittedName>
</protein>
<evidence type="ECO:0000313" key="3">
    <source>
        <dbReference type="Proteomes" id="UP000292345"/>
    </source>
</evidence>